<feature type="domain" description="DUF547" evidence="1">
    <location>
        <begin position="12"/>
        <end position="83"/>
    </location>
</feature>
<keyword evidence="3" id="KW-1185">Reference proteome</keyword>
<evidence type="ECO:0000313" key="3">
    <source>
        <dbReference type="Proteomes" id="UP001341840"/>
    </source>
</evidence>
<sequence>MQEWGKKVHINRRSFYDFLYLIGGHPYSLSTIKNGILRSNRRSPYSLVKPLRTADPRLELALLKMNPLIHFGICNGTKSSPKLIWRRGPFISVPFSSGFKTLPCFFCVSFIRVASGQIPAAIGKLKKLETLDLSNNTFSGEIPSSLESLTNLNYL</sequence>
<protein>
    <recommendedName>
        <fullName evidence="1">DUF547 domain-containing protein</fullName>
    </recommendedName>
</protein>
<proteinExistence type="predicted"/>
<dbReference type="Pfam" id="PF00560">
    <property type="entry name" value="LRR_1"/>
    <property type="match status" value="1"/>
</dbReference>
<name>A0ABU6R761_9FABA</name>
<dbReference type="Gene3D" id="3.80.10.10">
    <property type="entry name" value="Ribonuclease Inhibitor"/>
    <property type="match status" value="1"/>
</dbReference>
<dbReference type="InterPro" id="IPR001611">
    <property type="entry name" value="Leu-rich_rpt"/>
</dbReference>
<dbReference type="Pfam" id="PF04784">
    <property type="entry name" value="DUF547"/>
    <property type="match status" value="1"/>
</dbReference>
<dbReference type="InterPro" id="IPR006869">
    <property type="entry name" value="DUF547"/>
</dbReference>
<reference evidence="2 3" key="1">
    <citation type="journal article" date="2023" name="Plants (Basel)">
        <title>Bridging the Gap: Combining Genomics and Transcriptomics Approaches to Understand Stylosanthes scabra, an Orphan Legume from the Brazilian Caatinga.</title>
        <authorList>
            <person name="Ferreira-Neto J.R.C."/>
            <person name="da Silva M.D."/>
            <person name="Binneck E."/>
            <person name="de Melo N.F."/>
            <person name="da Silva R.H."/>
            <person name="de Melo A.L.T.M."/>
            <person name="Pandolfi V."/>
            <person name="Bustamante F.O."/>
            <person name="Brasileiro-Vidal A.C."/>
            <person name="Benko-Iseppon A.M."/>
        </authorList>
    </citation>
    <scope>NUCLEOTIDE SEQUENCE [LARGE SCALE GENOMIC DNA]</scope>
    <source>
        <tissue evidence="2">Leaves</tissue>
    </source>
</reference>
<dbReference type="EMBL" id="JASCZI010030248">
    <property type="protein sequence ID" value="MED6119787.1"/>
    <property type="molecule type" value="Genomic_DNA"/>
</dbReference>
<dbReference type="InterPro" id="IPR032675">
    <property type="entry name" value="LRR_dom_sf"/>
</dbReference>
<comment type="caution">
    <text evidence="2">The sequence shown here is derived from an EMBL/GenBank/DDBJ whole genome shotgun (WGS) entry which is preliminary data.</text>
</comment>
<organism evidence="2 3">
    <name type="scientific">Stylosanthes scabra</name>
    <dbReference type="NCBI Taxonomy" id="79078"/>
    <lineage>
        <taxon>Eukaryota</taxon>
        <taxon>Viridiplantae</taxon>
        <taxon>Streptophyta</taxon>
        <taxon>Embryophyta</taxon>
        <taxon>Tracheophyta</taxon>
        <taxon>Spermatophyta</taxon>
        <taxon>Magnoliopsida</taxon>
        <taxon>eudicotyledons</taxon>
        <taxon>Gunneridae</taxon>
        <taxon>Pentapetalae</taxon>
        <taxon>rosids</taxon>
        <taxon>fabids</taxon>
        <taxon>Fabales</taxon>
        <taxon>Fabaceae</taxon>
        <taxon>Papilionoideae</taxon>
        <taxon>50 kb inversion clade</taxon>
        <taxon>dalbergioids sensu lato</taxon>
        <taxon>Dalbergieae</taxon>
        <taxon>Pterocarpus clade</taxon>
        <taxon>Stylosanthes</taxon>
    </lineage>
</organism>
<dbReference type="Proteomes" id="UP001341840">
    <property type="component" value="Unassembled WGS sequence"/>
</dbReference>
<dbReference type="PANTHER" id="PTHR46361">
    <property type="entry name" value="ELECTRON CARRIER/ PROTEIN DISULFIDE OXIDOREDUCTASE"/>
    <property type="match status" value="1"/>
</dbReference>
<dbReference type="SUPFAM" id="SSF52058">
    <property type="entry name" value="L domain-like"/>
    <property type="match status" value="1"/>
</dbReference>
<evidence type="ECO:0000259" key="1">
    <source>
        <dbReference type="Pfam" id="PF04784"/>
    </source>
</evidence>
<accession>A0ABU6R761</accession>
<dbReference type="PANTHER" id="PTHR46361:SF1">
    <property type="entry name" value="F26K24.21 PROTEIN"/>
    <property type="match status" value="1"/>
</dbReference>
<evidence type="ECO:0000313" key="2">
    <source>
        <dbReference type="EMBL" id="MED6119787.1"/>
    </source>
</evidence>
<gene>
    <name evidence="2" type="ORF">PIB30_014835</name>
</gene>